<evidence type="ECO:0000313" key="1">
    <source>
        <dbReference type="EMBL" id="ODG91238.1"/>
    </source>
</evidence>
<gene>
    <name evidence="1" type="ORF">BED47_06130</name>
</gene>
<reference evidence="1 2" key="1">
    <citation type="submission" date="2016-07" db="EMBL/GenBank/DDBJ databases">
        <authorList>
            <person name="Townsley L."/>
            <person name="Shank E.A."/>
        </authorList>
    </citation>
    <scope>NUCLEOTIDE SEQUENCE [LARGE SCALE GENOMIC DNA]</scope>
    <source>
        <strain evidence="1 2">CH01</strain>
    </source>
</reference>
<sequence length="77" mass="8489">MKNKVGKNWFVHEIAFVRSFYTKENYIKRLIICGILSIGLLAGCGKEPKTNAETLVDLGVPKKIAEVVGSNIIEPGK</sequence>
<dbReference type="EMBL" id="MDKC01000023">
    <property type="protein sequence ID" value="ODG91238.1"/>
    <property type="molecule type" value="Genomic_DNA"/>
</dbReference>
<name>A0ABX2ZND6_9BACI</name>
<dbReference type="RefSeq" id="WP_069034031.1">
    <property type="nucleotide sequence ID" value="NZ_MDKC01000023.1"/>
</dbReference>
<evidence type="ECO:0000313" key="2">
    <source>
        <dbReference type="Proteomes" id="UP000094580"/>
    </source>
</evidence>
<protein>
    <submittedName>
        <fullName evidence="1">Uncharacterized protein</fullName>
    </submittedName>
</protein>
<proteinExistence type="predicted"/>
<keyword evidence="2" id="KW-1185">Reference proteome</keyword>
<organism evidence="1 2">
    <name type="scientific">Gottfriedia luciferensis</name>
    <dbReference type="NCBI Taxonomy" id="178774"/>
    <lineage>
        <taxon>Bacteria</taxon>
        <taxon>Bacillati</taxon>
        <taxon>Bacillota</taxon>
        <taxon>Bacilli</taxon>
        <taxon>Bacillales</taxon>
        <taxon>Bacillaceae</taxon>
        <taxon>Gottfriedia</taxon>
    </lineage>
</organism>
<dbReference type="Proteomes" id="UP000094580">
    <property type="component" value="Unassembled WGS sequence"/>
</dbReference>
<comment type="caution">
    <text evidence="1">The sequence shown here is derived from an EMBL/GenBank/DDBJ whole genome shotgun (WGS) entry which is preliminary data.</text>
</comment>
<accession>A0ABX2ZND6</accession>